<feature type="region of interest" description="Disordered" evidence="1">
    <location>
        <begin position="1"/>
        <end position="135"/>
    </location>
</feature>
<feature type="compositionally biased region" description="Basic residues" evidence="1">
    <location>
        <begin position="31"/>
        <end position="65"/>
    </location>
</feature>
<name>A0A8J5IZB9_9STRA</name>
<dbReference type="EMBL" id="JAENGY010000921">
    <property type="protein sequence ID" value="KAG6954743.1"/>
    <property type="molecule type" value="Genomic_DNA"/>
</dbReference>
<organism evidence="2 3">
    <name type="scientific">Phytophthora aleatoria</name>
    <dbReference type="NCBI Taxonomy" id="2496075"/>
    <lineage>
        <taxon>Eukaryota</taxon>
        <taxon>Sar</taxon>
        <taxon>Stramenopiles</taxon>
        <taxon>Oomycota</taxon>
        <taxon>Peronosporomycetes</taxon>
        <taxon>Peronosporales</taxon>
        <taxon>Peronosporaceae</taxon>
        <taxon>Phytophthora</taxon>
    </lineage>
</organism>
<keyword evidence="3" id="KW-1185">Reference proteome</keyword>
<comment type="caution">
    <text evidence="2">The sequence shown here is derived from an EMBL/GenBank/DDBJ whole genome shotgun (WGS) entry which is preliminary data.</text>
</comment>
<protein>
    <submittedName>
        <fullName evidence="2">Uncharacterized protein</fullName>
    </submittedName>
</protein>
<sequence length="201" mass="22166">MQENVLPEDFPPSEKAPPNRVPVEKVTQKKPAQKKPAKASSKKATQRKASQKKVPQRKAPKKKATLKNSSQKKTIQKKMPLKKTSLSAAQAPVEFNGVASQEMEMLEESEELRSPAKSDDQGNSEMSDASAVSDSAQEIDYLEVSHGLSKYAHTTHTQREVMVLWMEVESNRAIYLGESTAGKGMAHGTGVTKREGFKRMA</sequence>
<proteinExistence type="predicted"/>
<dbReference type="AlphaFoldDB" id="A0A8J5IZB9"/>
<dbReference type="Proteomes" id="UP000709295">
    <property type="component" value="Unassembled WGS sequence"/>
</dbReference>
<evidence type="ECO:0000256" key="1">
    <source>
        <dbReference type="SAM" id="MobiDB-lite"/>
    </source>
</evidence>
<evidence type="ECO:0000313" key="3">
    <source>
        <dbReference type="Proteomes" id="UP000709295"/>
    </source>
</evidence>
<reference evidence="2" key="1">
    <citation type="submission" date="2021-01" db="EMBL/GenBank/DDBJ databases">
        <title>Phytophthora aleatoria, a newly-described species from Pinus radiata is distinct from Phytophthora cactorum isolates based on comparative genomics.</title>
        <authorList>
            <person name="Mcdougal R."/>
            <person name="Panda P."/>
            <person name="Williams N."/>
            <person name="Studholme D.J."/>
        </authorList>
    </citation>
    <scope>NUCLEOTIDE SEQUENCE</scope>
    <source>
        <strain evidence="2">NZFS 4037</strain>
    </source>
</reference>
<feature type="non-terminal residue" evidence="2">
    <location>
        <position position="201"/>
    </location>
</feature>
<feature type="compositionally biased region" description="Basic and acidic residues" evidence="1">
    <location>
        <begin position="111"/>
        <end position="120"/>
    </location>
</feature>
<feature type="compositionally biased region" description="Polar residues" evidence="1">
    <location>
        <begin position="121"/>
        <end position="135"/>
    </location>
</feature>
<accession>A0A8J5IZB9</accession>
<gene>
    <name evidence="2" type="ORF">JG688_00012200</name>
</gene>
<evidence type="ECO:0000313" key="2">
    <source>
        <dbReference type="EMBL" id="KAG6954743.1"/>
    </source>
</evidence>